<proteinExistence type="predicted"/>
<keyword evidence="2" id="KW-1185">Reference proteome</keyword>
<sequence length="60" mass="6981">MQNAMRRSRYRLGDVVHHATQIKGKRDEFCPDTVMSMQCRKENLQITRICLVSTLAPSCR</sequence>
<protein>
    <submittedName>
        <fullName evidence="1">Uncharacterized protein</fullName>
    </submittedName>
</protein>
<dbReference type="Proteomes" id="UP000800092">
    <property type="component" value="Unassembled WGS sequence"/>
</dbReference>
<reference evidence="1" key="1">
    <citation type="journal article" date="2020" name="Stud. Mycol.">
        <title>101 Dothideomycetes genomes: a test case for predicting lifestyles and emergence of pathogens.</title>
        <authorList>
            <person name="Haridas S."/>
            <person name="Albert R."/>
            <person name="Binder M."/>
            <person name="Bloem J."/>
            <person name="Labutti K."/>
            <person name="Salamov A."/>
            <person name="Andreopoulos B."/>
            <person name="Baker S."/>
            <person name="Barry K."/>
            <person name="Bills G."/>
            <person name="Bluhm B."/>
            <person name="Cannon C."/>
            <person name="Castanera R."/>
            <person name="Culley D."/>
            <person name="Daum C."/>
            <person name="Ezra D."/>
            <person name="Gonzalez J."/>
            <person name="Henrissat B."/>
            <person name="Kuo A."/>
            <person name="Liang C."/>
            <person name="Lipzen A."/>
            <person name="Lutzoni F."/>
            <person name="Magnuson J."/>
            <person name="Mondo S."/>
            <person name="Nolan M."/>
            <person name="Ohm R."/>
            <person name="Pangilinan J."/>
            <person name="Park H.-J."/>
            <person name="Ramirez L."/>
            <person name="Alfaro M."/>
            <person name="Sun H."/>
            <person name="Tritt A."/>
            <person name="Yoshinaga Y."/>
            <person name="Zwiers L.-H."/>
            <person name="Turgeon B."/>
            <person name="Goodwin S."/>
            <person name="Spatafora J."/>
            <person name="Crous P."/>
            <person name="Grigoriev I."/>
        </authorList>
    </citation>
    <scope>NUCLEOTIDE SEQUENCE</scope>
    <source>
        <strain evidence="1">Tuck. ex Michener</strain>
    </source>
</reference>
<gene>
    <name evidence="1" type="ORF">EV356DRAFT_301837</name>
</gene>
<name>A0A6A6HJV0_VIRVR</name>
<dbReference type="AlphaFoldDB" id="A0A6A6HJV0"/>
<evidence type="ECO:0000313" key="1">
    <source>
        <dbReference type="EMBL" id="KAF2238241.1"/>
    </source>
</evidence>
<dbReference type="EMBL" id="ML991776">
    <property type="protein sequence ID" value="KAF2238241.1"/>
    <property type="molecule type" value="Genomic_DNA"/>
</dbReference>
<accession>A0A6A6HJV0</accession>
<evidence type="ECO:0000313" key="2">
    <source>
        <dbReference type="Proteomes" id="UP000800092"/>
    </source>
</evidence>
<organism evidence="1 2">
    <name type="scientific">Viridothelium virens</name>
    <name type="common">Speckled blister lichen</name>
    <name type="synonym">Trypethelium virens</name>
    <dbReference type="NCBI Taxonomy" id="1048519"/>
    <lineage>
        <taxon>Eukaryota</taxon>
        <taxon>Fungi</taxon>
        <taxon>Dikarya</taxon>
        <taxon>Ascomycota</taxon>
        <taxon>Pezizomycotina</taxon>
        <taxon>Dothideomycetes</taxon>
        <taxon>Dothideomycetes incertae sedis</taxon>
        <taxon>Trypetheliales</taxon>
        <taxon>Trypetheliaceae</taxon>
        <taxon>Viridothelium</taxon>
    </lineage>
</organism>